<dbReference type="OrthoDB" id="2991331at2"/>
<protein>
    <submittedName>
        <fullName evidence="2">Uncharacterized protein</fullName>
    </submittedName>
</protein>
<dbReference type="AlphaFoldDB" id="A0A229UMP4"/>
<evidence type="ECO:0000313" key="3">
    <source>
        <dbReference type="Proteomes" id="UP000215509"/>
    </source>
</evidence>
<dbReference type="RefSeq" id="WP_094016610.1">
    <property type="nucleotide sequence ID" value="NZ_NMQW01000027.1"/>
</dbReference>
<evidence type="ECO:0000256" key="1">
    <source>
        <dbReference type="SAM" id="Coils"/>
    </source>
</evidence>
<name>A0A229UMP4_9BACL</name>
<accession>A0A229UMP4</accession>
<keyword evidence="1" id="KW-0175">Coiled coil</keyword>
<dbReference type="Pfam" id="PF10737">
    <property type="entry name" value="GerPC"/>
    <property type="match status" value="1"/>
</dbReference>
<dbReference type="InterPro" id="IPR019673">
    <property type="entry name" value="Spore_germination_GerPC"/>
</dbReference>
<reference evidence="2 3" key="1">
    <citation type="submission" date="2017-07" db="EMBL/GenBank/DDBJ databases">
        <title>Genome sequencing and assembly of Paenibacillus rigui.</title>
        <authorList>
            <person name="Mayilraj S."/>
        </authorList>
    </citation>
    <scope>NUCLEOTIDE SEQUENCE [LARGE SCALE GENOMIC DNA]</scope>
    <source>
        <strain evidence="2 3">JCM 16352</strain>
    </source>
</reference>
<keyword evidence="3" id="KW-1185">Reference proteome</keyword>
<organism evidence="2 3">
    <name type="scientific">Paenibacillus rigui</name>
    <dbReference type="NCBI Taxonomy" id="554312"/>
    <lineage>
        <taxon>Bacteria</taxon>
        <taxon>Bacillati</taxon>
        <taxon>Bacillota</taxon>
        <taxon>Bacilli</taxon>
        <taxon>Bacillales</taxon>
        <taxon>Paenibacillaceae</taxon>
        <taxon>Paenibacillus</taxon>
    </lineage>
</organism>
<evidence type="ECO:0000313" key="2">
    <source>
        <dbReference type="EMBL" id="OXM84757.1"/>
    </source>
</evidence>
<proteinExistence type="predicted"/>
<gene>
    <name evidence="2" type="ORF">CF651_19835</name>
</gene>
<dbReference type="EMBL" id="NMQW01000027">
    <property type="protein sequence ID" value="OXM84757.1"/>
    <property type="molecule type" value="Genomic_DNA"/>
</dbReference>
<dbReference type="Proteomes" id="UP000215509">
    <property type="component" value="Unassembled WGS sequence"/>
</dbReference>
<comment type="caution">
    <text evidence="2">The sequence shown here is derived from an EMBL/GenBank/DDBJ whole genome shotgun (WGS) entry which is preliminary data.</text>
</comment>
<sequence>MYTWQQWCQYVQSMHAYVQAKDGKIQQLEKAIEDLKAEIGNLKDQKRIHIDKIEYKFDQLKVETLEGTLNIGINPSAVEDMAVNSKGDSSTTNTNVEAQAMDQKAQPQSPLDASVQGLRGEITKELLLFLNQQVPRQLAVLQAEHGHTLDSWHQRLIVEDLGRQIDQRITYYLRQMEPGATEDQLSSIKDSVIFRTKNDIQAALNEYFNKLPQKDVELT</sequence>
<feature type="coiled-coil region" evidence="1">
    <location>
        <begin position="18"/>
        <end position="52"/>
    </location>
</feature>